<sequence>MVENINNADVLESLLQMMDFEGIQKAETVCKSWRDLIQSRRNRFARKKVEQVSLRFTFCSSSCYVLDPSLIDNKRKVPIDFHLEKFVDWLQPQELTISSVMQGNLYLEFNCVPQIWYKDVTSLNVNCCGKGTGMELMEFLPHFRNLKKVRVMGEFRLNKLSDVIHCMKKVEHVSLILSVPVAKVPQFDIHNPHVCSAILNNRATFGRQVADIVRMDFEERFRRNIVLSQEDDSIVSIITDFSTDYEQSSLDEEALNQRLAETQKRADEEHDQLVEQVDQVLAVVPPNEGIDDVADDIAPRPEPRPVATPDFLPDMTTDDKDLILLIVIGQKLDRLDLSYVENNYSTNQFIRFLKEASFAPECHIFCKFWVSHKSDFEAWLHNNGVILLAEDSKFIFKFRGTTFHITFKHERRNQR</sequence>
<dbReference type="Proteomes" id="UP000835052">
    <property type="component" value="Unassembled WGS sequence"/>
</dbReference>
<feature type="coiled-coil region" evidence="1">
    <location>
        <begin position="245"/>
        <end position="276"/>
    </location>
</feature>
<organism evidence="3 4">
    <name type="scientific">Caenorhabditis auriculariae</name>
    <dbReference type="NCBI Taxonomy" id="2777116"/>
    <lineage>
        <taxon>Eukaryota</taxon>
        <taxon>Metazoa</taxon>
        <taxon>Ecdysozoa</taxon>
        <taxon>Nematoda</taxon>
        <taxon>Chromadorea</taxon>
        <taxon>Rhabditida</taxon>
        <taxon>Rhabditina</taxon>
        <taxon>Rhabditomorpha</taxon>
        <taxon>Rhabditoidea</taxon>
        <taxon>Rhabditidae</taxon>
        <taxon>Peloderinae</taxon>
        <taxon>Caenorhabditis</taxon>
    </lineage>
</organism>
<evidence type="ECO:0000313" key="4">
    <source>
        <dbReference type="Proteomes" id="UP000835052"/>
    </source>
</evidence>
<evidence type="ECO:0000313" key="3">
    <source>
        <dbReference type="EMBL" id="CAD6194914.1"/>
    </source>
</evidence>
<comment type="caution">
    <text evidence="3">The sequence shown here is derived from an EMBL/GenBank/DDBJ whole genome shotgun (WGS) entry which is preliminary data.</text>
</comment>
<evidence type="ECO:0008006" key="5">
    <source>
        <dbReference type="Google" id="ProtNLM"/>
    </source>
</evidence>
<feature type="region of interest" description="Disordered" evidence="2">
    <location>
        <begin position="292"/>
        <end position="311"/>
    </location>
</feature>
<evidence type="ECO:0000256" key="2">
    <source>
        <dbReference type="SAM" id="MobiDB-lite"/>
    </source>
</evidence>
<dbReference type="EMBL" id="CAJGYM010000049">
    <property type="protein sequence ID" value="CAD6194914.1"/>
    <property type="molecule type" value="Genomic_DNA"/>
</dbReference>
<evidence type="ECO:0000256" key="1">
    <source>
        <dbReference type="SAM" id="Coils"/>
    </source>
</evidence>
<dbReference type="AlphaFoldDB" id="A0A8S1HGQ7"/>
<protein>
    <recommendedName>
        <fullName evidence="5">F-box domain-containing protein</fullName>
    </recommendedName>
</protein>
<gene>
    <name evidence="3" type="ORF">CAUJ_LOCUS10833</name>
</gene>
<proteinExistence type="predicted"/>
<name>A0A8S1HGQ7_9PELO</name>
<keyword evidence="1" id="KW-0175">Coiled coil</keyword>
<accession>A0A8S1HGQ7</accession>
<reference evidence="3" key="1">
    <citation type="submission" date="2020-10" db="EMBL/GenBank/DDBJ databases">
        <authorList>
            <person name="Kikuchi T."/>
        </authorList>
    </citation>
    <scope>NUCLEOTIDE SEQUENCE</scope>
    <source>
        <strain evidence="3">NKZ352</strain>
    </source>
</reference>
<keyword evidence="4" id="KW-1185">Reference proteome</keyword>